<evidence type="ECO:0000256" key="1">
    <source>
        <dbReference type="SAM" id="Phobius"/>
    </source>
</evidence>
<dbReference type="OrthoDB" id="7462354at2"/>
<feature type="transmembrane region" description="Helical" evidence="1">
    <location>
        <begin position="69"/>
        <end position="90"/>
    </location>
</feature>
<feature type="transmembrane region" description="Helical" evidence="1">
    <location>
        <begin position="18"/>
        <end position="39"/>
    </location>
</feature>
<feature type="transmembrane region" description="Helical" evidence="1">
    <location>
        <begin position="238"/>
        <end position="259"/>
    </location>
</feature>
<feature type="transmembrane region" description="Helical" evidence="1">
    <location>
        <begin position="110"/>
        <end position="132"/>
    </location>
</feature>
<reference evidence="2 3" key="1">
    <citation type="submission" date="2015-04" db="EMBL/GenBank/DDBJ databases">
        <authorList>
            <person name="Syromyatnikov M.Y."/>
            <person name="Popov V.N."/>
        </authorList>
    </citation>
    <scope>NUCLEOTIDE SEQUENCE [LARGE SCALE GENOMIC DNA]</scope>
    <source>
        <strain evidence="2 3">CECT 5292</strain>
    </source>
</reference>
<dbReference type="RefSeq" id="WP_048598754.1">
    <property type="nucleotide sequence ID" value="NZ_CVPC01000005.1"/>
</dbReference>
<keyword evidence="1" id="KW-0812">Transmembrane</keyword>
<evidence type="ECO:0000313" key="3">
    <source>
        <dbReference type="Proteomes" id="UP000048949"/>
    </source>
</evidence>
<dbReference type="Proteomes" id="UP000048949">
    <property type="component" value="Unassembled WGS sequence"/>
</dbReference>
<dbReference type="EMBL" id="CVQV01000005">
    <property type="protein sequence ID" value="CRK75376.1"/>
    <property type="molecule type" value="Genomic_DNA"/>
</dbReference>
<name>A0A0U1NKX3_9RHOB</name>
<sequence length="402" mass="43400">MEQGDTLEGRYGGQRGPIFLLVLQTGILTVLTLGIYRFWAKSRVRRYVWNAVQPGGDPMEYSGTGVEKFIGFLIALVVLAVYLGLLQVLLTFAGLSLLDLVPDEGASEAQIFASIGATYATLIAIIPLIFIAQYRGRRYMLSRTRWRGLRFGMDQASLGYMWRAIVYSVITVVSFGVLAPLGTFQLEKFKTDRTWYGDAQFEQGGRWTMLYRAASVLFFGLGVSIVGGVVSASGSEGLGITVMVVGAVLIVIGFVHYRLQSFAIMARHKTLDDGAIEFEALPQTGRVVGHYIKGSLLTMLVTIAAAIPAGVIFFMASQIGAAGGFGGAQIFSTIIAVLSYVVALVMGGASTMAFITQPIFGHIVETCAVRYPEHFDTIQQRAADDMPDAEGFADALDVGGAF</sequence>
<keyword evidence="1" id="KW-0472">Membrane</keyword>
<protein>
    <submittedName>
        <fullName evidence="2">Putative membrane protein</fullName>
    </submittedName>
</protein>
<organism evidence="2 3">
    <name type="scientific">Nereida ignava</name>
    <dbReference type="NCBI Taxonomy" id="282199"/>
    <lineage>
        <taxon>Bacteria</taxon>
        <taxon>Pseudomonadati</taxon>
        <taxon>Pseudomonadota</taxon>
        <taxon>Alphaproteobacteria</taxon>
        <taxon>Rhodobacterales</taxon>
        <taxon>Roseobacteraceae</taxon>
        <taxon>Nereida</taxon>
    </lineage>
</organism>
<accession>A0A0U1NKX3</accession>
<feature type="transmembrane region" description="Helical" evidence="1">
    <location>
        <begin position="328"/>
        <end position="349"/>
    </location>
</feature>
<dbReference type="STRING" id="282199.GCA_001049735_01420"/>
<dbReference type="AlphaFoldDB" id="A0A0U1NKX3"/>
<keyword evidence="3" id="KW-1185">Reference proteome</keyword>
<proteinExistence type="predicted"/>
<evidence type="ECO:0000313" key="2">
    <source>
        <dbReference type="EMBL" id="CRK75376.1"/>
    </source>
</evidence>
<gene>
    <name evidence="2" type="ORF">NIG5292_01421</name>
</gene>
<feature type="transmembrane region" description="Helical" evidence="1">
    <location>
        <begin position="210"/>
        <end position="232"/>
    </location>
</feature>
<dbReference type="InterPro" id="IPR010295">
    <property type="entry name" value="DUF898"/>
</dbReference>
<dbReference type="Pfam" id="PF05987">
    <property type="entry name" value="DUF898"/>
    <property type="match status" value="1"/>
</dbReference>
<keyword evidence="1" id="KW-1133">Transmembrane helix</keyword>
<feature type="transmembrane region" description="Helical" evidence="1">
    <location>
        <begin position="296"/>
        <end position="316"/>
    </location>
</feature>